<reference evidence="2" key="1">
    <citation type="submission" date="2021-10" db="EMBL/GenBank/DDBJ databases">
        <title>Melipona bicolor Genome sequencing and assembly.</title>
        <authorList>
            <person name="Araujo N.S."/>
            <person name="Arias M.C."/>
        </authorList>
    </citation>
    <scope>NUCLEOTIDE SEQUENCE</scope>
    <source>
        <strain evidence="2">USP_2M_L1-L4_2017</strain>
        <tissue evidence="2">Whole body</tissue>
    </source>
</reference>
<feature type="compositionally biased region" description="Basic and acidic residues" evidence="1">
    <location>
        <begin position="218"/>
        <end position="247"/>
    </location>
</feature>
<dbReference type="EMBL" id="JAHYIQ010000005">
    <property type="protein sequence ID" value="KAK1132180.1"/>
    <property type="molecule type" value="Genomic_DNA"/>
</dbReference>
<comment type="caution">
    <text evidence="2">The sequence shown here is derived from an EMBL/GenBank/DDBJ whole genome shotgun (WGS) entry which is preliminary data.</text>
</comment>
<name>A0AA40KTG9_9HYME</name>
<feature type="region of interest" description="Disordered" evidence="1">
    <location>
        <begin position="218"/>
        <end position="297"/>
    </location>
</feature>
<dbReference type="Proteomes" id="UP001177670">
    <property type="component" value="Unassembled WGS sequence"/>
</dbReference>
<organism evidence="2 3">
    <name type="scientific">Melipona bicolor</name>
    <dbReference type="NCBI Taxonomy" id="60889"/>
    <lineage>
        <taxon>Eukaryota</taxon>
        <taxon>Metazoa</taxon>
        <taxon>Ecdysozoa</taxon>
        <taxon>Arthropoda</taxon>
        <taxon>Hexapoda</taxon>
        <taxon>Insecta</taxon>
        <taxon>Pterygota</taxon>
        <taxon>Neoptera</taxon>
        <taxon>Endopterygota</taxon>
        <taxon>Hymenoptera</taxon>
        <taxon>Apocrita</taxon>
        <taxon>Aculeata</taxon>
        <taxon>Apoidea</taxon>
        <taxon>Anthophila</taxon>
        <taxon>Apidae</taxon>
        <taxon>Melipona</taxon>
    </lineage>
</organism>
<feature type="compositionally biased region" description="Polar residues" evidence="1">
    <location>
        <begin position="284"/>
        <end position="297"/>
    </location>
</feature>
<gene>
    <name evidence="2" type="ORF">K0M31_016303</name>
</gene>
<sequence>MDVSMCSVRPRAQFISNQESIVARSIAKEETTENNYYGGLRGGKPFTTTNSSLASATRIINHHLFGSTIGPRHYTGHRRQISGTNAESKLSLSADSIDSEGVPFIDRHRVSKSILKKSESSNNYYSNAGDSDTEKLITDNASTISMCDNETNTCDVFSNVNGTRLKRPVSPLLSRQVLESIFRTNNNIERENEADQSEEKNCAPKTSKSIFGEVLEEEKHAQDEAMTENKNKEERKRSRTRTEETSKDSQGMLICSLRGHKAKKLSMEEKRKAKTGGHSCKGGTDTNCLPQEYRFSS</sequence>
<evidence type="ECO:0000313" key="2">
    <source>
        <dbReference type="EMBL" id="KAK1132180.1"/>
    </source>
</evidence>
<evidence type="ECO:0000313" key="3">
    <source>
        <dbReference type="Proteomes" id="UP001177670"/>
    </source>
</evidence>
<evidence type="ECO:0000256" key="1">
    <source>
        <dbReference type="SAM" id="MobiDB-lite"/>
    </source>
</evidence>
<keyword evidence="3" id="KW-1185">Reference proteome</keyword>
<proteinExistence type="predicted"/>
<protein>
    <submittedName>
        <fullName evidence="2">Uncharacterized protein</fullName>
    </submittedName>
</protein>
<dbReference type="AlphaFoldDB" id="A0AA40KTG9"/>
<accession>A0AA40KTG9</accession>